<evidence type="ECO:0000313" key="1">
    <source>
        <dbReference type="EMBL" id="AEM19852.1"/>
    </source>
</evidence>
<dbReference type="GeneID" id="55592068"/>
<organism evidence="1 2">
    <name type="scientific">Brucella suis biovar 1 (strain 1330)</name>
    <dbReference type="NCBI Taxonomy" id="204722"/>
    <lineage>
        <taxon>Bacteria</taxon>
        <taxon>Pseudomonadati</taxon>
        <taxon>Pseudomonadota</taxon>
        <taxon>Alphaproteobacteria</taxon>
        <taxon>Hyphomicrobiales</taxon>
        <taxon>Brucellaceae</taxon>
        <taxon>Brucella/Ochrobactrum group</taxon>
        <taxon>Brucella</taxon>
    </lineage>
</organism>
<evidence type="ECO:0000313" key="2">
    <source>
        <dbReference type="Proteomes" id="UP000007104"/>
    </source>
</evidence>
<dbReference type="InterPro" id="IPR032581">
    <property type="entry name" value="DUF4917"/>
</dbReference>
<dbReference type="HOGENOM" id="CLU_068423_0_0_5"/>
<reference evidence="1 2" key="1">
    <citation type="journal article" date="2011" name="J. Bacteriol.">
        <title>Revised genome sequence of Brucella suis 1330.</title>
        <authorList>
            <person name="Tae H."/>
            <person name="Shallom S."/>
            <person name="Settlage R."/>
            <person name="Preston D."/>
            <person name="Adams L.G."/>
            <person name="Garner H.R."/>
        </authorList>
    </citation>
    <scope>NUCLEOTIDE SEQUENCE [LARGE SCALE GENOMIC DNA]</scope>
    <source>
        <strain evidence="1 2">1330</strain>
    </source>
</reference>
<dbReference type="EMBL" id="CP002998">
    <property type="protein sequence ID" value="AEM19852.1"/>
    <property type="molecule type" value="Genomic_DNA"/>
</dbReference>
<keyword evidence="2" id="KW-1185">Reference proteome</keyword>
<dbReference type="AlphaFoldDB" id="A0A0H3G6W1"/>
<dbReference type="PATRIC" id="fig|204722.21.peg.124"/>
<accession>A0A0H3G6W1</accession>
<dbReference type="RefSeq" id="WP_004692408.1">
    <property type="nucleotide sequence ID" value="NC_004311.2"/>
</dbReference>
<gene>
    <name evidence="1" type="ordered locus">BS1330_II0372</name>
</gene>
<proteinExistence type="predicted"/>
<sequence length="341" mass="39177">MPFEIRPWEAIVENYGCTILLGNGASISVNPSFSYTSLLQHATEQNLLPDDAQQLFNFFKTNDFELVLRIVWQASNVNRSLRIPDERTHATYVALRDCLIQTVRDIHPEHGAVSAHLPTIYQFLKRFQTVISLNYDLVVYWAITYGLDIDDRHAFKDCFVGGGTFNDDWQRFRQPIRGERSTSLVFYPHGSLVLCRNLVEQERKIHNLQDGLLEAVLQCWQDGQVVPLFVSEGTWSQKITSIQNSYYLSTVYREVLKSQRDTLVVYGWGFAEQDIHLLQRMNGTGINRVAVSVFRGDQAYCNRVFQIIHDVLGAHVEVEFFNSESPGCWIHPPHQEPRPAG</sequence>
<dbReference type="PhylomeDB" id="A0A0H3G6W1"/>
<protein>
    <recommendedName>
        <fullName evidence="3">DUF4917 domain-containing protein</fullName>
    </recommendedName>
</protein>
<dbReference type="Pfam" id="PF16263">
    <property type="entry name" value="DUF4917"/>
    <property type="match status" value="1"/>
</dbReference>
<dbReference type="KEGG" id="bsi:BS1330_II0372"/>
<name>A0A0H3G6W1_BRUSU</name>
<dbReference type="KEGG" id="bms:BRA0375"/>
<evidence type="ECO:0008006" key="3">
    <source>
        <dbReference type="Google" id="ProtNLM"/>
    </source>
</evidence>
<dbReference type="Proteomes" id="UP000007104">
    <property type="component" value="Chromosome II"/>
</dbReference>